<dbReference type="Gene3D" id="1.10.510.10">
    <property type="entry name" value="Transferase(Phosphotransferase) domain 1"/>
    <property type="match status" value="1"/>
</dbReference>
<dbReference type="Proteomes" id="UP001151760">
    <property type="component" value="Unassembled WGS sequence"/>
</dbReference>
<dbReference type="PANTHER" id="PTHR48014">
    <property type="entry name" value="SERINE/THREONINE-PROTEIN KINASE FRAY2"/>
    <property type="match status" value="1"/>
</dbReference>
<dbReference type="GO" id="GO:0016301">
    <property type="term" value="F:kinase activity"/>
    <property type="evidence" value="ECO:0007669"/>
    <property type="project" value="UniProtKB-KW"/>
</dbReference>
<organism evidence="2 3">
    <name type="scientific">Tanacetum coccineum</name>
    <dbReference type="NCBI Taxonomy" id="301880"/>
    <lineage>
        <taxon>Eukaryota</taxon>
        <taxon>Viridiplantae</taxon>
        <taxon>Streptophyta</taxon>
        <taxon>Embryophyta</taxon>
        <taxon>Tracheophyta</taxon>
        <taxon>Spermatophyta</taxon>
        <taxon>Magnoliopsida</taxon>
        <taxon>eudicotyledons</taxon>
        <taxon>Gunneridae</taxon>
        <taxon>Pentapetalae</taxon>
        <taxon>asterids</taxon>
        <taxon>campanulids</taxon>
        <taxon>Asterales</taxon>
        <taxon>Asteraceae</taxon>
        <taxon>Asteroideae</taxon>
        <taxon>Anthemideae</taxon>
        <taxon>Anthemidinae</taxon>
        <taxon>Tanacetum</taxon>
    </lineage>
</organism>
<protein>
    <submittedName>
        <fullName evidence="2">Serine/threonine-protein kinase BLUS1</fullName>
    </submittedName>
</protein>
<dbReference type="InterPro" id="IPR047173">
    <property type="entry name" value="STRAD_A/B-like"/>
</dbReference>
<sequence>MKITKGLRFSNYMKEEEKGNKTPKFSKYFKDMVGLCLDQDPLRRPTATKLLKHYFFKNCKGCDFLVKNLLQGLPSVELRFKEIKIQRVISVSKEQREDDSDEEDVE</sequence>
<evidence type="ECO:0000313" key="3">
    <source>
        <dbReference type="Proteomes" id="UP001151760"/>
    </source>
</evidence>
<reference evidence="2" key="2">
    <citation type="submission" date="2022-01" db="EMBL/GenBank/DDBJ databases">
        <authorList>
            <person name="Yamashiro T."/>
            <person name="Shiraishi A."/>
            <person name="Satake H."/>
            <person name="Nakayama K."/>
        </authorList>
    </citation>
    <scope>NUCLEOTIDE SEQUENCE</scope>
</reference>
<dbReference type="EMBL" id="BQNB010018824">
    <property type="protein sequence ID" value="GJT78677.1"/>
    <property type="molecule type" value="Genomic_DNA"/>
</dbReference>
<evidence type="ECO:0000313" key="2">
    <source>
        <dbReference type="EMBL" id="GJT78677.1"/>
    </source>
</evidence>
<comment type="similarity">
    <text evidence="1">Belongs to the protein kinase superfamily. STE Ser/Thr protein kinase family. STE20 subfamily.</text>
</comment>
<keyword evidence="3" id="KW-1185">Reference proteome</keyword>
<evidence type="ECO:0000256" key="1">
    <source>
        <dbReference type="ARBA" id="ARBA00008874"/>
    </source>
</evidence>
<gene>
    <name evidence="2" type="ORF">Tco_1045402</name>
</gene>
<keyword evidence="2" id="KW-0418">Kinase</keyword>
<proteinExistence type="inferred from homology"/>
<dbReference type="SUPFAM" id="SSF56112">
    <property type="entry name" value="Protein kinase-like (PK-like)"/>
    <property type="match status" value="1"/>
</dbReference>
<dbReference type="InterPro" id="IPR011009">
    <property type="entry name" value="Kinase-like_dom_sf"/>
</dbReference>
<keyword evidence="2" id="KW-0808">Transferase</keyword>
<accession>A0ABQ5GSQ6</accession>
<reference evidence="2" key="1">
    <citation type="journal article" date="2022" name="Int. J. Mol. Sci.">
        <title>Draft Genome of Tanacetum Coccineum: Genomic Comparison of Closely Related Tanacetum-Family Plants.</title>
        <authorList>
            <person name="Yamashiro T."/>
            <person name="Shiraishi A."/>
            <person name="Nakayama K."/>
            <person name="Satake H."/>
        </authorList>
    </citation>
    <scope>NUCLEOTIDE SEQUENCE</scope>
</reference>
<dbReference type="PANTHER" id="PTHR48014:SF7">
    <property type="entry name" value="SERINE_THREONINE-PROTEIN KINASE BLUS1"/>
    <property type="match status" value="1"/>
</dbReference>
<comment type="caution">
    <text evidence="2">The sequence shown here is derived from an EMBL/GenBank/DDBJ whole genome shotgun (WGS) entry which is preliminary data.</text>
</comment>
<name>A0ABQ5GSQ6_9ASTR</name>